<dbReference type="SUPFAM" id="SSF49785">
    <property type="entry name" value="Galactose-binding domain-like"/>
    <property type="match status" value="1"/>
</dbReference>
<dbReference type="InterPro" id="IPR041342">
    <property type="entry name" value="CBM35"/>
</dbReference>
<protein>
    <submittedName>
        <fullName evidence="3">DUF5010 C-terminal domain-containing protein</fullName>
    </submittedName>
</protein>
<dbReference type="Gene3D" id="2.60.120.430">
    <property type="entry name" value="Galactose-binding lectin"/>
    <property type="match status" value="2"/>
</dbReference>
<dbReference type="Pfam" id="PF18099">
    <property type="entry name" value="CBM_35_2"/>
    <property type="match status" value="1"/>
</dbReference>
<keyword evidence="4" id="KW-1185">Reference proteome</keyword>
<feature type="domain" description="CBM6" evidence="2">
    <location>
        <begin position="637"/>
        <end position="781"/>
    </location>
</feature>
<dbReference type="GO" id="GO:0030246">
    <property type="term" value="F:carbohydrate binding"/>
    <property type="evidence" value="ECO:0007669"/>
    <property type="project" value="InterPro"/>
</dbReference>
<dbReference type="PROSITE" id="PS51175">
    <property type="entry name" value="CBM6"/>
    <property type="match status" value="1"/>
</dbReference>
<keyword evidence="1" id="KW-0732">Signal</keyword>
<dbReference type="InterPro" id="IPR005084">
    <property type="entry name" value="CBM6"/>
</dbReference>
<dbReference type="AlphaFoldDB" id="A0AAQ3QQ50"/>
<reference evidence="3 4" key="1">
    <citation type="submission" date="2023-10" db="EMBL/GenBank/DDBJ databases">
        <title>Rubellicoccus peritrichatus gen. nov., sp. nov., isolated from an algae of coral reef tank.</title>
        <authorList>
            <person name="Luo J."/>
        </authorList>
    </citation>
    <scope>NUCLEOTIDE SEQUENCE [LARGE SCALE GENOMIC DNA]</scope>
    <source>
        <strain evidence="3 4">CR14</strain>
    </source>
</reference>
<sequence length="1219" mass="135046">MRKLSLCACGFIAFIISALSSSAYTDYSGTMDDFMGINIHSVYWTQHYREGNEDIDLSLGFKWVRNYLRWDVQEPQPDVYRFNDDDFYGKARWLDEYYRLLNEDGFNIVVTPIEVPDHTDSFYTDMTPWFTGSKYLPAEGGPGDEPNHYRERAEFLAQLSARYGPTGGLSETRLETSDNVQGLDYVRYIEGANEPNQKWRDEIWPDAYYGQWMNAAHDGRGVIRDGGLPIAGIKQGDPNVTHVMCGLVENGVDLGFLDQTLLSAGRQAYDIINVHSYFRNSHLNPTVEHGVSPEYYILESGLDELQKTIRWRDENTPGTPVWLTEFGWDTHLAYNGTHSRTYAPEPSQGNYILRAFPLLKKIGMDKAFLYFDFDPAAGSPKMHSSSGIITRINNVTPLRRKPSYYYMTAMSAMVGEYTYEGAHIFGEGTPEVYAYLFSKSLTDQVIMIWCRERDSFIDNGTTLNNYVFSAPYMIECEQVVPTVDVIGGVSTNLSVAQSGQNDASVTIAQLSETPIFLKITTSQAAALNLSPVADAGDNLEAILPDGENTIDQIIINGSGSDVDGTIVGYQWTQLSGPSANMQQANTANLTLSNLTAGNDYEFALAVTDDDGAISRDRVSLIVADRQPFGGNRRSIPGVIEAEDYDTGGSGVAYYDSTGGSKGWYNRDDDVDIMKIGNAPGTEFYIENPTPGEWIKYSVTVTQSGLYTLDAKIGKFNANERRVYFEIDGVALGGIFRPLQTPTWTTFYSNTGEGPFYLEAGDHTLTVHFETAGIALDKFEFIVYDPPLVDSGNYFRFNNPNPNWQSVRVFYDTKWNDDIDVLAGGNTHLEFYITNLDMTLVPDWSKVKVGISDINSIYSDICIADYVSGVGSNWTLVSVPLSDLTAGNIIDLNHVMMMNVRSTSAGAFDIGIDEIVFTGGTMPFVWLGDDHETNPTSNSSIVMTVEPVGGIGIDAVYDEAPFVDAGPDDFIRPTLTSYTFPGAAEDIEGSITNYEWVQLSGPVLAAPMSGQYAAEMTATFNTFGTYEFRLYAWDEAGQRGEDDVTLVYEDTGGYISMEHTALNNQAVTMRYNPDEDPVNVLGDLSQPNDTLEVHFKRFDLNSTIDWSKFYVLMRSSASAMISANVGAYLNGASIDDEWVKVSIPLSEFGGVDHTQLTRMRFQSSKAGPFLALGIDEIQFTGGSKPVVFYGDDHTDNNFAPFQSDMTATFELTNGAVDTAP</sequence>
<dbReference type="Proteomes" id="UP001304300">
    <property type="component" value="Chromosome"/>
</dbReference>
<feature type="chain" id="PRO_5043005488" evidence="1">
    <location>
        <begin position="24"/>
        <end position="1219"/>
    </location>
</feature>
<accession>A0AAQ3QQ50</accession>
<name>A0AAQ3QQ50_9BACT</name>
<dbReference type="Pfam" id="PF22352">
    <property type="entry name" value="K319L-like_PKD"/>
    <property type="match status" value="2"/>
</dbReference>
<dbReference type="InterPro" id="IPR013783">
    <property type="entry name" value="Ig-like_fold"/>
</dbReference>
<evidence type="ECO:0000313" key="4">
    <source>
        <dbReference type="Proteomes" id="UP001304300"/>
    </source>
</evidence>
<dbReference type="EMBL" id="CP136920">
    <property type="protein sequence ID" value="WOO39848.1"/>
    <property type="molecule type" value="Genomic_DNA"/>
</dbReference>
<dbReference type="Gene3D" id="2.60.40.10">
    <property type="entry name" value="Immunoglobulins"/>
    <property type="match status" value="2"/>
</dbReference>
<proteinExistence type="predicted"/>
<dbReference type="InterPro" id="IPR008979">
    <property type="entry name" value="Galactose-bd-like_sf"/>
</dbReference>
<dbReference type="PANTHER" id="PTHR12631:SF10">
    <property type="entry name" value="BETA-XYLOSIDASE-LIKE PROTEIN-RELATED"/>
    <property type="match status" value="1"/>
</dbReference>
<dbReference type="Gene3D" id="2.60.120.260">
    <property type="entry name" value="Galactose-binding domain-like"/>
    <property type="match status" value="1"/>
</dbReference>
<organism evidence="3 4">
    <name type="scientific">Rubellicoccus peritrichatus</name>
    <dbReference type="NCBI Taxonomy" id="3080537"/>
    <lineage>
        <taxon>Bacteria</taxon>
        <taxon>Pseudomonadati</taxon>
        <taxon>Verrucomicrobiota</taxon>
        <taxon>Opitutia</taxon>
        <taxon>Puniceicoccales</taxon>
        <taxon>Cerasicoccaceae</taxon>
        <taxon>Rubellicoccus</taxon>
    </lineage>
</organism>
<evidence type="ECO:0000256" key="1">
    <source>
        <dbReference type="SAM" id="SignalP"/>
    </source>
</evidence>
<gene>
    <name evidence="3" type="ORF">RZN69_14580</name>
</gene>
<dbReference type="InterPro" id="IPR051923">
    <property type="entry name" value="Glycosyl_Hydrolase_39"/>
</dbReference>
<dbReference type="RefSeq" id="WP_317831878.1">
    <property type="nucleotide sequence ID" value="NZ_CP136920.1"/>
</dbReference>
<dbReference type="PANTHER" id="PTHR12631">
    <property type="entry name" value="ALPHA-L-IDURONIDASE"/>
    <property type="match status" value="1"/>
</dbReference>
<dbReference type="KEGG" id="puo:RZN69_14580"/>
<dbReference type="Gene3D" id="3.20.20.80">
    <property type="entry name" value="Glycosidases"/>
    <property type="match status" value="1"/>
</dbReference>
<feature type="signal peptide" evidence="1">
    <location>
        <begin position="1"/>
        <end position="23"/>
    </location>
</feature>
<dbReference type="SUPFAM" id="SSF51445">
    <property type="entry name" value="(Trans)glycosidases"/>
    <property type="match status" value="1"/>
</dbReference>
<evidence type="ECO:0000259" key="2">
    <source>
        <dbReference type="PROSITE" id="PS51175"/>
    </source>
</evidence>
<dbReference type="CDD" id="cd04080">
    <property type="entry name" value="CBM6_cellulase-like"/>
    <property type="match status" value="1"/>
</dbReference>
<dbReference type="GO" id="GO:0004553">
    <property type="term" value="F:hydrolase activity, hydrolyzing O-glycosyl compounds"/>
    <property type="evidence" value="ECO:0007669"/>
    <property type="project" value="TreeGrafter"/>
</dbReference>
<evidence type="ECO:0000313" key="3">
    <source>
        <dbReference type="EMBL" id="WOO39848.1"/>
    </source>
</evidence>
<dbReference type="InterPro" id="IPR017853">
    <property type="entry name" value="GH"/>
</dbReference>